<organism evidence="1 2">
    <name type="scientific">Thermobifida halotolerans</name>
    <dbReference type="NCBI Taxonomy" id="483545"/>
    <lineage>
        <taxon>Bacteria</taxon>
        <taxon>Bacillati</taxon>
        <taxon>Actinomycetota</taxon>
        <taxon>Actinomycetes</taxon>
        <taxon>Streptosporangiales</taxon>
        <taxon>Nocardiopsidaceae</taxon>
        <taxon>Thermobifida</taxon>
    </lineage>
</organism>
<dbReference type="Proteomes" id="UP000265719">
    <property type="component" value="Chromosome"/>
</dbReference>
<gene>
    <name evidence="1" type="ORF">NI17_002540</name>
</gene>
<accession>A0AA97LYC1</accession>
<evidence type="ECO:0000313" key="1">
    <source>
        <dbReference type="EMBL" id="UOE20143.1"/>
    </source>
</evidence>
<name>A0AA97LYC1_9ACTN</name>
<proteinExistence type="predicted"/>
<dbReference type="AlphaFoldDB" id="A0AA97LYC1"/>
<protein>
    <submittedName>
        <fullName evidence="1">Uncharacterized protein</fullName>
    </submittedName>
</protein>
<keyword evidence="2" id="KW-1185">Reference proteome</keyword>
<dbReference type="KEGG" id="thao:NI17_002540"/>
<sequence length="123" mass="13207">MSMASPNRDQGNSTEIIDEALRLVDALQRRLIVAGVRRGVNSVTSPPPRRGDVWEEAVREETEPDAPVADQVLGIARETLPEVGRHLSAAGALVFDAMGRSLSAVERSLRYRPGGDSASSDAK</sequence>
<evidence type="ECO:0000313" key="2">
    <source>
        <dbReference type="Proteomes" id="UP000265719"/>
    </source>
</evidence>
<reference evidence="1" key="1">
    <citation type="submission" date="2020-10" db="EMBL/GenBank/DDBJ databases">
        <title>De novo genome project of the cellulose decomposer Thermobifida halotolerans type strain.</title>
        <authorList>
            <person name="Nagy I."/>
            <person name="Horvath B."/>
            <person name="Kukolya J."/>
            <person name="Nagy I."/>
            <person name="Orsini M."/>
        </authorList>
    </citation>
    <scope>NUCLEOTIDE SEQUENCE</scope>
    <source>
        <strain evidence="1">DSM 44931</strain>
    </source>
</reference>
<dbReference type="EMBL" id="CP063196">
    <property type="protein sequence ID" value="UOE20143.1"/>
    <property type="molecule type" value="Genomic_DNA"/>
</dbReference>